<dbReference type="InterPro" id="IPR010682">
    <property type="entry name" value="SCRL"/>
</dbReference>
<keyword evidence="4 6" id="KW-0732">Signal</keyword>
<keyword evidence="8" id="KW-1185">Reference proteome</keyword>
<dbReference type="PANTHER" id="PTHR34450">
    <property type="entry name" value="DEFENSIN-LIKE PROTEIN 245-RELATED"/>
    <property type="match status" value="1"/>
</dbReference>
<evidence type="ECO:0000256" key="2">
    <source>
        <dbReference type="ARBA" id="ARBA00006722"/>
    </source>
</evidence>
<dbReference type="GO" id="GO:0005576">
    <property type="term" value="C:extracellular region"/>
    <property type="evidence" value="ECO:0007669"/>
    <property type="project" value="UniProtKB-SubCell"/>
</dbReference>
<gene>
    <name evidence="7" type="ORF">ERUC_LOCUS36374</name>
</gene>
<comment type="subcellular location">
    <subcellularLocation>
        <location evidence="1">Secreted</location>
    </subcellularLocation>
</comment>
<evidence type="ECO:0000256" key="1">
    <source>
        <dbReference type="ARBA" id="ARBA00004613"/>
    </source>
</evidence>
<comment type="caution">
    <text evidence="7">The sequence shown here is derived from an EMBL/GenBank/DDBJ whole genome shotgun (WGS) entry which is preliminary data.</text>
</comment>
<organism evidence="7 8">
    <name type="scientific">Eruca vesicaria subsp. sativa</name>
    <name type="common">Garden rocket</name>
    <name type="synonym">Eruca sativa</name>
    <dbReference type="NCBI Taxonomy" id="29727"/>
    <lineage>
        <taxon>Eukaryota</taxon>
        <taxon>Viridiplantae</taxon>
        <taxon>Streptophyta</taxon>
        <taxon>Embryophyta</taxon>
        <taxon>Tracheophyta</taxon>
        <taxon>Spermatophyta</taxon>
        <taxon>Magnoliopsida</taxon>
        <taxon>eudicotyledons</taxon>
        <taxon>Gunneridae</taxon>
        <taxon>Pentapetalae</taxon>
        <taxon>rosids</taxon>
        <taxon>malvids</taxon>
        <taxon>Brassicales</taxon>
        <taxon>Brassicaceae</taxon>
        <taxon>Brassiceae</taxon>
        <taxon>Eruca</taxon>
    </lineage>
</organism>
<accession>A0ABC8LKE4</accession>
<reference evidence="7 8" key="1">
    <citation type="submission" date="2022-03" db="EMBL/GenBank/DDBJ databases">
        <authorList>
            <person name="Macdonald S."/>
            <person name="Ahmed S."/>
            <person name="Newling K."/>
        </authorList>
    </citation>
    <scope>NUCLEOTIDE SEQUENCE [LARGE SCALE GENOMIC DNA]</scope>
</reference>
<dbReference type="EMBL" id="CAKOAT010597376">
    <property type="protein sequence ID" value="CAH8383891.1"/>
    <property type="molecule type" value="Genomic_DNA"/>
</dbReference>
<evidence type="ECO:0000313" key="8">
    <source>
        <dbReference type="Proteomes" id="UP001642260"/>
    </source>
</evidence>
<keyword evidence="5" id="KW-1015">Disulfide bond</keyword>
<comment type="similarity">
    <text evidence="2">Belongs to the DEFL family.</text>
</comment>
<proteinExistence type="inferred from homology"/>
<sequence length="103" mass="11809">MKFPIVFLVSCVVLLLVLSYPEAKAANRCHIRNKFPGNCAKDALPGCLRDFRKKSPKNQAFDQCSKCDNPMDLYNLKTDRRSYGQCGLVNKRTLHARHNKSFF</sequence>
<evidence type="ECO:0000256" key="3">
    <source>
        <dbReference type="ARBA" id="ARBA00022525"/>
    </source>
</evidence>
<protein>
    <submittedName>
        <fullName evidence="7">Uncharacterized protein</fullName>
    </submittedName>
</protein>
<evidence type="ECO:0000256" key="4">
    <source>
        <dbReference type="ARBA" id="ARBA00022729"/>
    </source>
</evidence>
<dbReference type="AlphaFoldDB" id="A0ABC8LKE4"/>
<dbReference type="Proteomes" id="UP001642260">
    <property type="component" value="Unassembled WGS sequence"/>
</dbReference>
<evidence type="ECO:0000313" key="7">
    <source>
        <dbReference type="EMBL" id="CAH8383891.1"/>
    </source>
</evidence>
<feature type="chain" id="PRO_5044833339" evidence="6">
    <location>
        <begin position="26"/>
        <end position="103"/>
    </location>
</feature>
<name>A0ABC8LKE4_ERUVS</name>
<evidence type="ECO:0000256" key="5">
    <source>
        <dbReference type="ARBA" id="ARBA00023157"/>
    </source>
</evidence>
<evidence type="ECO:0000256" key="6">
    <source>
        <dbReference type="SAM" id="SignalP"/>
    </source>
</evidence>
<dbReference type="PANTHER" id="PTHR34450:SF7">
    <property type="entry name" value="DEFENSIN-LIKE PROTEIN 228-RELATED"/>
    <property type="match status" value="1"/>
</dbReference>
<keyword evidence="3" id="KW-0964">Secreted</keyword>
<feature type="signal peptide" evidence="6">
    <location>
        <begin position="1"/>
        <end position="25"/>
    </location>
</feature>